<name>X1FEC3_9ZZZZ</name>
<keyword evidence="8 10" id="KW-0472">Membrane</keyword>
<evidence type="ECO:0000256" key="7">
    <source>
        <dbReference type="ARBA" id="ARBA00022989"/>
    </source>
</evidence>
<feature type="transmembrane region" description="Helical" evidence="10">
    <location>
        <begin position="229"/>
        <end position="250"/>
    </location>
</feature>
<feature type="transmembrane region" description="Helical" evidence="10">
    <location>
        <begin position="21"/>
        <end position="44"/>
    </location>
</feature>
<evidence type="ECO:0000256" key="10">
    <source>
        <dbReference type="SAM" id="Phobius"/>
    </source>
</evidence>
<dbReference type="GO" id="GO:0051301">
    <property type="term" value="P:cell division"/>
    <property type="evidence" value="ECO:0007669"/>
    <property type="project" value="UniProtKB-KW"/>
</dbReference>
<dbReference type="Pfam" id="PF18075">
    <property type="entry name" value="FtsX_ECD"/>
    <property type="match status" value="1"/>
</dbReference>
<comment type="subcellular location">
    <subcellularLocation>
        <location evidence="1">Cell membrane</location>
        <topology evidence="1">Multi-pass membrane protein</topology>
    </subcellularLocation>
</comment>
<evidence type="ECO:0000256" key="3">
    <source>
        <dbReference type="ARBA" id="ARBA00021907"/>
    </source>
</evidence>
<dbReference type="InterPro" id="IPR003838">
    <property type="entry name" value="ABC3_permease_C"/>
</dbReference>
<keyword evidence="5" id="KW-0132">Cell division</keyword>
<proteinExistence type="inferred from homology"/>
<evidence type="ECO:0000256" key="1">
    <source>
        <dbReference type="ARBA" id="ARBA00004651"/>
    </source>
</evidence>
<dbReference type="PANTHER" id="PTHR47755">
    <property type="entry name" value="CELL DIVISION PROTEIN FTSX"/>
    <property type="match status" value="1"/>
</dbReference>
<organism evidence="13">
    <name type="scientific">marine sediment metagenome</name>
    <dbReference type="NCBI Taxonomy" id="412755"/>
    <lineage>
        <taxon>unclassified sequences</taxon>
        <taxon>metagenomes</taxon>
        <taxon>ecological metagenomes</taxon>
    </lineage>
</organism>
<keyword evidence="4" id="KW-1003">Cell membrane</keyword>
<dbReference type="EMBL" id="BARU01000995">
    <property type="protein sequence ID" value="GAH27764.1"/>
    <property type="molecule type" value="Genomic_DNA"/>
</dbReference>
<dbReference type="Pfam" id="PF02687">
    <property type="entry name" value="FtsX"/>
    <property type="match status" value="1"/>
</dbReference>
<feature type="transmembrane region" description="Helical" evidence="10">
    <location>
        <begin position="262"/>
        <end position="281"/>
    </location>
</feature>
<dbReference type="InterPro" id="IPR004513">
    <property type="entry name" value="FtsX"/>
</dbReference>
<protein>
    <recommendedName>
        <fullName evidence="3">Cell division protein FtsX</fullName>
    </recommendedName>
</protein>
<evidence type="ECO:0000259" key="12">
    <source>
        <dbReference type="Pfam" id="PF18075"/>
    </source>
</evidence>
<keyword evidence="7 10" id="KW-1133">Transmembrane helix</keyword>
<dbReference type="Gene3D" id="3.30.70.3040">
    <property type="match status" value="1"/>
</dbReference>
<dbReference type="PIRSF" id="PIRSF003097">
    <property type="entry name" value="FtsX"/>
    <property type="match status" value="1"/>
</dbReference>
<evidence type="ECO:0000256" key="8">
    <source>
        <dbReference type="ARBA" id="ARBA00023136"/>
    </source>
</evidence>
<sequence>MIGKFLYLLGEGIRSLWRAKLPMLGSTLTIALTLVIFGGTYVALSNFDRATRRLQTQYRIDIFFDPLLNGQEAFSVYQKLRSIEGISSTEFITKERAAEIFKQEFGEDVMEVLGTNPLPAGGVILIARGHRTARRIHRIADAIAVLPGVTDVAYRGELVRILERYLQIAVYGGLVIGVVVLLGAIFLVSNTIKLSIYAKRDTIDILYLLGATRKFIRFPFMVEGTLQGVLGSALAMGVVIGLLDVVNYILEQFVLYRVIQPSYLPGGLAIMGIALGTIGSSRSIRKFLNPRSLGTR</sequence>
<dbReference type="InterPro" id="IPR040690">
    <property type="entry name" value="FtsX_ECD"/>
</dbReference>
<feature type="domain" description="ABC3 transporter permease C-terminal" evidence="11">
    <location>
        <begin position="175"/>
        <end position="278"/>
    </location>
</feature>
<evidence type="ECO:0000256" key="2">
    <source>
        <dbReference type="ARBA" id="ARBA00007379"/>
    </source>
</evidence>
<feature type="domain" description="FtsX extracellular" evidence="12">
    <location>
        <begin position="60"/>
        <end position="152"/>
    </location>
</feature>
<keyword evidence="9" id="KW-0131">Cell cycle</keyword>
<feature type="transmembrane region" description="Helical" evidence="10">
    <location>
        <begin position="168"/>
        <end position="189"/>
    </location>
</feature>
<gene>
    <name evidence="13" type="ORF">S03H2_02850</name>
</gene>
<dbReference type="GO" id="GO:0005886">
    <property type="term" value="C:plasma membrane"/>
    <property type="evidence" value="ECO:0007669"/>
    <property type="project" value="UniProtKB-SubCell"/>
</dbReference>
<reference evidence="13" key="1">
    <citation type="journal article" date="2014" name="Front. Microbiol.">
        <title>High frequency of phylogenetically diverse reductive dehalogenase-homologous genes in deep subseafloor sedimentary metagenomes.</title>
        <authorList>
            <person name="Kawai M."/>
            <person name="Futagami T."/>
            <person name="Toyoda A."/>
            <person name="Takaki Y."/>
            <person name="Nishi S."/>
            <person name="Hori S."/>
            <person name="Arai W."/>
            <person name="Tsubouchi T."/>
            <person name="Morono Y."/>
            <person name="Uchiyama I."/>
            <person name="Ito T."/>
            <person name="Fujiyama A."/>
            <person name="Inagaki F."/>
            <person name="Takami H."/>
        </authorList>
    </citation>
    <scope>NUCLEOTIDE SEQUENCE</scope>
    <source>
        <strain evidence="13">Expedition CK06-06</strain>
    </source>
</reference>
<comment type="similarity">
    <text evidence="2">Belongs to the ABC-4 integral membrane protein family. FtsX subfamily.</text>
</comment>
<dbReference type="AlphaFoldDB" id="X1FEC3"/>
<dbReference type="PANTHER" id="PTHR47755:SF1">
    <property type="entry name" value="CELL DIVISION PROTEIN FTSX"/>
    <property type="match status" value="1"/>
</dbReference>
<evidence type="ECO:0000256" key="9">
    <source>
        <dbReference type="ARBA" id="ARBA00023306"/>
    </source>
</evidence>
<evidence type="ECO:0000259" key="11">
    <source>
        <dbReference type="Pfam" id="PF02687"/>
    </source>
</evidence>
<evidence type="ECO:0000256" key="6">
    <source>
        <dbReference type="ARBA" id="ARBA00022692"/>
    </source>
</evidence>
<evidence type="ECO:0000256" key="4">
    <source>
        <dbReference type="ARBA" id="ARBA00022475"/>
    </source>
</evidence>
<keyword evidence="6 10" id="KW-0812">Transmembrane</keyword>
<accession>X1FEC3</accession>
<evidence type="ECO:0000256" key="5">
    <source>
        <dbReference type="ARBA" id="ARBA00022618"/>
    </source>
</evidence>
<evidence type="ECO:0000313" key="13">
    <source>
        <dbReference type="EMBL" id="GAH27764.1"/>
    </source>
</evidence>
<comment type="caution">
    <text evidence="13">The sequence shown here is derived from an EMBL/GenBank/DDBJ whole genome shotgun (WGS) entry which is preliminary data.</text>
</comment>